<proteinExistence type="predicted"/>
<reference evidence="2" key="2">
    <citation type="submission" date="2023-02" db="EMBL/GenBank/DDBJ databases">
        <authorList>
            <person name="Sun Q."/>
            <person name="Mori K."/>
        </authorList>
    </citation>
    <scope>NUCLEOTIDE SEQUENCE</scope>
    <source>
        <strain evidence="2">NBRC 112290</strain>
    </source>
</reference>
<feature type="compositionally biased region" description="Low complexity" evidence="1">
    <location>
        <begin position="192"/>
        <end position="212"/>
    </location>
</feature>
<dbReference type="Pfam" id="PF13671">
    <property type="entry name" value="AAA_33"/>
    <property type="match status" value="1"/>
</dbReference>
<sequence>MGEWEPPADVSVRTPRAVVLAGPPGAGKSTVARTALSQGERSYLRVDADEFKELLLRQALSDGTYESFVKPQAVRDREARGEVFVPLELASLVHRESSMLAADLTRQAIQARRDIIVDTVLAAESNGRRLLEQMQAQGYEVRMIDVEVPYEVSQARIRERWASGRAQVLAGGDDLEGAGGCRVSTPAACTTSRTVSPSRSESRSSWRGSRRS</sequence>
<organism evidence="2 3">
    <name type="scientific">Litorihabitans aurantiacus</name>
    <dbReference type="NCBI Taxonomy" id="1930061"/>
    <lineage>
        <taxon>Bacteria</taxon>
        <taxon>Bacillati</taxon>
        <taxon>Actinomycetota</taxon>
        <taxon>Actinomycetes</taxon>
        <taxon>Micrococcales</taxon>
        <taxon>Beutenbergiaceae</taxon>
        <taxon>Litorihabitans</taxon>
    </lineage>
</organism>
<evidence type="ECO:0000313" key="2">
    <source>
        <dbReference type="EMBL" id="GMA33773.1"/>
    </source>
</evidence>
<evidence type="ECO:0008006" key="4">
    <source>
        <dbReference type="Google" id="ProtNLM"/>
    </source>
</evidence>
<comment type="caution">
    <text evidence="2">The sequence shown here is derived from an EMBL/GenBank/DDBJ whole genome shotgun (WGS) entry which is preliminary data.</text>
</comment>
<keyword evidence="3" id="KW-1185">Reference proteome</keyword>
<reference evidence="2" key="1">
    <citation type="journal article" date="2014" name="Int. J. Syst. Evol. Microbiol.">
        <title>Complete genome sequence of Corynebacterium casei LMG S-19264T (=DSM 44701T), isolated from a smear-ripened cheese.</title>
        <authorList>
            <consortium name="US DOE Joint Genome Institute (JGI-PGF)"/>
            <person name="Walter F."/>
            <person name="Albersmeier A."/>
            <person name="Kalinowski J."/>
            <person name="Ruckert C."/>
        </authorList>
    </citation>
    <scope>NUCLEOTIDE SEQUENCE</scope>
    <source>
        <strain evidence="2">NBRC 112290</strain>
    </source>
</reference>
<dbReference type="Proteomes" id="UP001157161">
    <property type="component" value="Unassembled WGS sequence"/>
</dbReference>
<dbReference type="AlphaFoldDB" id="A0AA38CSS1"/>
<feature type="region of interest" description="Disordered" evidence="1">
    <location>
        <begin position="180"/>
        <end position="212"/>
    </location>
</feature>
<dbReference type="SUPFAM" id="SSF52540">
    <property type="entry name" value="P-loop containing nucleoside triphosphate hydrolases"/>
    <property type="match status" value="1"/>
</dbReference>
<accession>A0AA38CSS1</accession>
<dbReference type="InterPro" id="IPR027417">
    <property type="entry name" value="P-loop_NTPase"/>
</dbReference>
<dbReference type="EMBL" id="BSUM01000005">
    <property type="protein sequence ID" value="GMA33773.1"/>
    <property type="molecule type" value="Genomic_DNA"/>
</dbReference>
<dbReference type="Gene3D" id="3.40.50.300">
    <property type="entry name" value="P-loop containing nucleotide triphosphate hydrolases"/>
    <property type="match status" value="1"/>
</dbReference>
<name>A0AA38CSS1_9MICO</name>
<protein>
    <recommendedName>
        <fullName evidence="4">UDP-N-acetylglucosamine kinase</fullName>
    </recommendedName>
</protein>
<gene>
    <name evidence="2" type="ORF">GCM10025875_37650</name>
</gene>
<evidence type="ECO:0000256" key="1">
    <source>
        <dbReference type="SAM" id="MobiDB-lite"/>
    </source>
</evidence>
<evidence type="ECO:0000313" key="3">
    <source>
        <dbReference type="Proteomes" id="UP001157161"/>
    </source>
</evidence>